<evidence type="ECO:0000313" key="2">
    <source>
        <dbReference type="Proteomes" id="UP000462621"/>
    </source>
</evidence>
<gene>
    <name evidence="1" type="ORF">F9817_08300</name>
</gene>
<sequence>MTDMINQGLDPLGYITNPYSADHIQEEFKPVVAGAIAALQVEFPNKIHSIYLYGSIGRGNAIVGQSDLDMSLVFHSPLTAQDAEQLMTLAIQLSGRFSTVTKIDFDPGHVEEVLDAQETYRWHFWLKHCCCCVWGDDLSVGFAKHKPSVHIAHALNEDLDGFMDRLPAKGLVAPDIANKVVAKKLIRSAYYLIAPQDQSWYTDIHDCVHAAYPYYPAYRHELEWALQLATQGVSTSGTCIELFQAFAPHLIECYQRQLSVNQ</sequence>
<organism evidence="1 2">
    <name type="scientific">Vibrio eleionomae</name>
    <dbReference type="NCBI Taxonomy" id="2653505"/>
    <lineage>
        <taxon>Bacteria</taxon>
        <taxon>Pseudomonadati</taxon>
        <taxon>Pseudomonadota</taxon>
        <taxon>Gammaproteobacteria</taxon>
        <taxon>Vibrionales</taxon>
        <taxon>Vibrionaceae</taxon>
        <taxon>Vibrio</taxon>
    </lineage>
</organism>
<protein>
    <submittedName>
        <fullName evidence="1">Nucleotidyltransferase domain-containing protein</fullName>
    </submittedName>
</protein>
<dbReference type="AlphaFoldDB" id="A0A7X4LJN8"/>
<dbReference type="SUPFAM" id="SSF81301">
    <property type="entry name" value="Nucleotidyltransferase"/>
    <property type="match status" value="1"/>
</dbReference>
<accession>A0A7X4LJN8</accession>
<dbReference type="RefSeq" id="WP_161154500.1">
    <property type="nucleotide sequence ID" value="NZ_WEKT01000011.1"/>
</dbReference>
<dbReference type="EMBL" id="WEKT01000011">
    <property type="protein sequence ID" value="MZI93195.1"/>
    <property type="molecule type" value="Genomic_DNA"/>
</dbReference>
<proteinExistence type="predicted"/>
<dbReference type="InterPro" id="IPR043519">
    <property type="entry name" value="NT_sf"/>
</dbReference>
<reference evidence="1 2" key="1">
    <citation type="submission" date="2019-10" db="EMBL/GenBank/DDBJ databases">
        <title>Vibrio sp. nov. isolated from a shrimp pond.</title>
        <authorList>
            <person name="Gomez-Gil B."/>
            <person name="Enciso-Ibarra J."/>
            <person name="Enciso-Ibarra K."/>
            <person name="Bolan-Mejia C."/>
        </authorList>
    </citation>
    <scope>NUCLEOTIDE SEQUENCE [LARGE SCALE GENOMIC DNA]</scope>
    <source>
        <strain evidence="1 2">CAIM 722</strain>
    </source>
</reference>
<dbReference type="CDD" id="cd05403">
    <property type="entry name" value="NT_KNTase_like"/>
    <property type="match status" value="1"/>
</dbReference>
<keyword evidence="2" id="KW-1185">Reference proteome</keyword>
<evidence type="ECO:0000313" key="1">
    <source>
        <dbReference type="EMBL" id="MZI93195.1"/>
    </source>
</evidence>
<name>A0A7X4LJN8_9VIBR</name>
<dbReference type="GO" id="GO:0016740">
    <property type="term" value="F:transferase activity"/>
    <property type="evidence" value="ECO:0007669"/>
    <property type="project" value="UniProtKB-KW"/>
</dbReference>
<keyword evidence="1" id="KW-0808">Transferase</keyword>
<dbReference type="Proteomes" id="UP000462621">
    <property type="component" value="Unassembled WGS sequence"/>
</dbReference>
<comment type="caution">
    <text evidence="1">The sequence shown here is derived from an EMBL/GenBank/DDBJ whole genome shotgun (WGS) entry which is preliminary data.</text>
</comment>